<proteinExistence type="predicted"/>
<dbReference type="InterPro" id="IPR006439">
    <property type="entry name" value="HAD-SF_hydro_IA"/>
</dbReference>
<evidence type="ECO:0000313" key="2">
    <source>
        <dbReference type="EMBL" id="CAE0472856.1"/>
    </source>
</evidence>
<feature type="region of interest" description="Disordered" evidence="1">
    <location>
        <begin position="1242"/>
        <end position="1262"/>
    </location>
</feature>
<feature type="compositionally biased region" description="Basic and acidic residues" evidence="1">
    <location>
        <begin position="1085"/>
        <end position="1094"/>
    </location>
</feature>
<feature type="region of interest" description="Disordered" evidence="1">
    <location>
        <begin position="325"/>
        <end position="348"/>
    </location>
</feature>
<feature type="compositionally biased region" description="Polar residues" evidence="1">
    <location>
        <begin position="1345"/>
        <end position="1362"/>
    </location>
</feature>
<feature type="region of interest" description="Disordered" evidence="1">
    <location>
        <begin position="696"/>
        <end position="794"/>
    </location>
</feature>
<accession>A0A7S3VCZ8</accession>
<feature type="compositionally biased region" description="Basic and acidic residues" evidence="1">
    <location>
        <begin position="1103"/>
        <end position="1117"/>
    </location>
</feature>
<feature type="compositionally biased region" description="Basic and acidic residues" evidence="1">
    <location>
        <begin position="1253"/>
        <end position="1262"/>
    </location>
</feature>
<dbReference type="SUPFAM" id="SSF56784">
    <property type="entry name" value="HAD-like"/>
    <property type="match status" value="1"/>
</dbReference>
<dbReference type="Gene3D" id="3.40.50.1000">
    <property type="entry name" value="HAD superfamily/HAD-like"/>
    <property type="match status" value="1"/>
</dbReference>
<feature type="region of interest" description="Disordered" evidence="1">
    <location>
        <begin position="1478"/>
        <end position="1498"/>
    </location>
</feature>
<dbReference type="InterPro" id="IPR036412">
    <property type="entry name" value="HAD-like_sf"/>
</dbReference>
<feature type="compositionally biased region" description="Polar residues" evidence="1">
    <location>
        <begin position="157"/>
        <end position="167"/>
    </location>
</feature>
<feature type="compositionally biased region" description="Low complexity" evidence="1">
    <location>
        <begin position="422"/>
        <end position="431"/>
    </location>
</feature>
<dbReference type="NCBIfam" id="TIGR01509">
    <property type="entry name" value="HAD-SF-IA-v3"/>
    <property type="match status" value="1"/>
</dbReference>
<name>A0A7S3VCZ8_9STRA</name>
<feature type="compositionally biased region" description="Acidic residues" evidence="1">
    <location>
        <begin position="399"/>
        <end position="415"/>
    </location>
</feature>
<feature type="region of interest" description="Disordered" evidence="1">
    <location>
        <begin position="1590"/>
        <end position="1609"/>
    </location>
</feature>
<feature type="region of interest" description="Disordered" evidence="1">
    <location>
        <begin position="970"/>
        <end position="991"/>
    </location>
</feature>
<feature type="region of interest" description="Disordered" evidence="1">
    <location>
        <begin position="149"/>
        <end position="173"/>
    </location>
</feature>
<dbReference type="PANTHER" id="PTHR12725">
    <property type="entry name" value="HALOACID DEHALOGENASE-LIKE HYDROLASE"/>
    <property type="match status" value="1"/>
</dbReference>
<feature type="region of interest" description="Disordered" evidence="1">
    <location>
        <begin position="1"/>
        <end position="27"/>
    </location>
</feature>
<feature type="compositionally biased region" description="Polar residues" evidence="1">
    <location>
        <begin position="1319"/>
        <end position="1329"/>
    </location>
</feature>
<feature type="compositionally biased region" description="Basic and acidic residues" evidence="1">
    <location>
        <begin position="740"/>
        <end position="751"/>
    </location>
</feature>
<feature type="compositionally biased region" description="Basic and acidic residues" evidence="1">
    <location>
        <begin position="761"/>
        <end position="770"/>
    </location>
</feature>
<feature type="region of interest" description="Disordered" evidence="1">
    <location>
        <begin position="376"/>
        <end position="435"/>
    </location>
</feature>
<protein>
    <submittedName>
        <fullName evidence="2">Uncharacterized protein</fullName>
    </submittedName>
</protein>
<feature type="region of interest" description="Disordered" evidence="1">
    <location>
        <begin position="477"/>
        <end position="502"/>
    </location>
</feature>
<feature type="compositionally biased region" description="Polar residues" evidence="1">
    <location>
        <begin position="711"/>
        <end position="720"/>
    </location>
</feature>
<feature type="compositionally biased region" description="Basic and acidic residues" evidence="1">
    <location>
        <begin position="570"/>
        <end position="582"/>
    </location>
</feature>
<feature type="compositionally biased region" description="Basic and acidic residues" evidence="1">
    <location>
        <begin position="696"/>
        <end position="710"/>
    </location>
</feature>
<dbReference type="PANTHER" id="PTHR12725:SF117">
    <property type="entry name" value="HALOACID DEHALOGENASE-LIKE HYDROLASE"/>
    <property type="match status" value="1"/>
</dbReference>
<evidence type="ECO:0000256" key="1">
    <source>
        <dbReference type="SAM" id="MobiDB-lite"/>
    </source>
</evidence>
<dbReference type="EMBL" id="HBIO01023058">
    <property type="protein sequence ID" value="CAE0472856.1"/>
    <property type="molecule type" value="Transcribed_RNA"/>
</dbReference>
<sequence>MSINSNKSKHGSKFSLRNLMGRKNKNSSNEIIFQRSLSVADSQSFQERILQPSLEGNVEPDLVVNSDGSHSDHDSTISSVGREQLVSSHEEEDDEKEVIPSDLKPGLDLNNGVLELSVPNHNRRTALRAEESTRTGMISDVTTDIPSIFSSTASSSGDKTTPLSTTAAPPRTLEGFREHSTMSLISDKSHNFDAAPPVLVTHENRWGQFDTEDIETEAYRASASAIANCAVNYAVRYAKRYSTLAENDDEIEDLSRHSNLSDSRHSVLSSVAKSRSSISNGSGSKNNPRGYRSMSLDIANDNDTLLKASNRDDSLQTHNNEAAEARLSSAEKLPNEWNNHDPDGENRVKYDVERSNLLRAKLEQLVQDADWKRADAGSLRDTPSVSASLHTKEDGRESEPEEDDDDDDDDSEDDYDGNKNPSSSSDSRSSSNGHAFDSKLESELFSDAIPMSGNKDPKLISKINVIDEHSSYKIRGLTTTDSKRSEATSSSGHFSSEGAIKTRSEMMLDVQQSNNLISDMTMFDLQDELEDRSKLNSKRDEDKSDAKIPRSQIDSEAPMQMKSNSNEFDEQNRNEIDAKDSDNSYQDELSDSDRCSDNSTLESDVEDINHALRLMTATRELIRSSSSSGHVSDSFDHSSHPDEIDTDVIANRRSSTGGESIESVFNPSKAKALIAKRSLIIQADEDTISASLHGVNDEGHVYNSRGKSEENNVIENSIPSHDNGYHSKLISSNGNDSDGISDRLVRSKSSSDEESLVVFMNHEEHEEKRNSFRANELSSQSSSESPSSDEEYYTPLNDATKMTHQIDDEVEPKSAPDLFIDSDIALLRSQMSQSNASLNHSFPNGSRLYHQDSTDNAFNAYAQSSENESDGLLLLNREGISSDASSASSRSSSNKTYNYDKAYELNASNSDWYGNSNDGRDQVQGDSSDSNSDQSSDDYGVYSNREPSRTSFSDTSSLAQSLTSLEKTFSVSKYTSGHSSSSEESDDAPERSIIECNSFPDDRIVGSEEYETSSAKNELSASQFEAKNNIMHSSTRHERLDNQIKVNQEAEDDRTRTDNNDLITSQKKEESQSLGTIVEESPSSAKDRVSKDLRNNGANDNHLLLKESEESSERNNEWTDIPSRSDTWSAMEKVPEPVVIIPLNTTNFLLRRTFLSDRVLNSHGAMNSYKDRTYSRRRSNSYENIQVTEFCSKEDGIAVDNKFIRSQSDEYVDCARGSKARAAALFRMMDDVSEKVQNANGSKTQTMAVQDKAANEREVDRDYNSSRVPIALVECSDTVDRNVGESTFSHFSSEAKSHEDLDSNNHVMHSIHSKDDEVSTPTTLPSTIQKFDDEDAGYMPWPGENSVSSNGSQEEQSLAPQNTEDESSGGSFVEFWPNRGANIDLAMKHSQVQDQINPKKVPLNVPCSRLSGGDEKDSHIEVKEDGIDGALSEANHYEIYQNAMPAKKDQSDSSRSDQCSDIVSANCDEDILRDSNGSFSNADSAGRNSQNFKESSGVNQLSYDHVPVLSDAEIDKETSEDFCEISTSSHLKEEEEGRKFEHVQLISQGRLLEEKSQAFSGSERNISVDVKEALSESTDDSLAHHITVESEVEKSDVGPENTTIDPNTAFSEDFLPPTLTCEEEIDAYLRDVHDLPIHEHLKLDNELRDMILKIDPSIPKYIFTASVREHAERCLKALGIEDLFVDIIDVKSCNLNTKHARESFEAAMRIAGVTDPEGCIFLDDSTTNIKAARSVGWRSFLVGTVGRDCGKTITSEHAEQELNRIHDLPEILPEIFL</sequence>
<gene>
    <name evidence="2" type="ORF">CDEB00056_LOCUS17709</name>
</gene>
<feature type="region of interest" description="Disordered" evidence="1">
    <location>
        <begin position="52"/>
        <end position="106"/>
    </location>
</feature>
<feature type="compositionally biased region" description="Basic and acidic residues" evidence="1">
    <location>
        <begin position="531"/>
        <end position="548"/>
    </location>
</feature>
<feature type="region of interest" description="Disordered" evidence="1">
    <location>
        <begin position="255"/>
        <end position="295"/>
    </location>
</feature>
<feature type="compositionally biased region" description="Basic and acidic residues" evidence="1">
    <location>
        <begin position="338"/>
        <end position="348"/>
    </location>
</feature>
<feature type="compositionally biased region" description="Low complexity" evidence="1">
    <location>
        <begin position="266"/>
        <end position="287"/>
    </location>
</feature>
<dbReference type="Pfam" id="PF00702">
    <property type="entry name" value="Hydrolase"/>
    <property type="match status" value="1"/>
</dbReference>
<feature type="compositionally biased region" description="Polar residues" evidence="1">
    <location>
        <begin position="1600"/>
        <end position="1609"/>
    </location>
</feature>
<organism evidence="2">
    <name type="scientific">Chaetoceros debilis</name>
    <dbReference type="NCBI Taxonomy" id="122233"/>
    <lineage>
        <taxon>Eukaryota</taxon>
        <taxon>Sar</taxon>
        <taxon>Stramenopiles</taxon>
        <taxon>Ochrophyta</taxon>
        <taxon>Bacillariophyta</taxon>
        <taxon>Coscinodiscophyceae</taxon>
        <taxon>Chaetocerotophycidae</taxon>
        <taxon>Chaetocerotales</taxon>
        <taxon>Chaetocerotaceae</taxon>
        <taxon>Chaetoceros</taxon>
    </lineage>
</organism>
<feature type="compositionally biased region" description="Low complexity" evidence="1">
    <location>
        <begin position="776"/>
        <end position="786"/>
    </location>
</feature>
<reference evidence="2" key="1">
    <citation type="submission" date="2021-01" db="EMBL/GenBank/DDBJ databases">
        <authorList>
            <person name="Corre E."/>
            <person name="Pelletier E."/>
            <person name="Niang G."/>
            <person name="Scheremetjew M."/>
            <person name="Finn R."/>
            <person name="Kale V."/>
            <person name="Holt S."/>
            <person name="Cochrane G."/>
            <person name="Meng A."/>
            <person name="Brown T."/>
            <person name="Cohen L."/>
        </authorList>
    </citation>
    <scope>NUCLEOTIDE SEQUENCE</scope>
    <source>
        <strain evidence="2">MM31A-1</strain>
    </source>
</reference>
<feature type="region of interest" description="Disordered" evidence="1">
    <location>
        <begin position="910"/>
        <end position="956"/>
    </location>
</feature>
<feature type="compositionally biased region" description="Low complexity" evidence="1">
    <location>
        <begin position="924"/>
        <end position="938"/>
    </location>
</feature>
<feature type="region of interest" description="Disordered" evidence="1">
    <location>
        <begin position="1032"/>
        <end position="1123"/>
    </location>
</feature>
<dbReference type="InterPro" id="IPR023214">
    <property type="entry name" value="HAD_sf"/>
</dbReference>
<feature type="region of interest" description="Disordered" evidence="1">
    <location>
        <begin position="531"/>
        <end position="602"/>
    </location>
</feature>
<feature type="compositionally biased region" description="Polar residues" evidence="1">
    <location>
        <begin position="76"/>
        <end position="87"/>
    </location>
</feature>
<feature type="region of interest" description="Disordered" evidence="1">
    <location>
        <begin position="1312"/>
        <end position="1375"/>
    </location>
</feature>
<feature type="compositionally biased region" description="Low complexity" evidence="1">
    <location>
        <begin position="970"/>
        <end position="982"/>
    </location>
</feature>